<comment type="caution">
    <text evidence="1">The sequence shown here is derived from an EMBL/GenBank/DDBJ whole genome shotgun (WGS) entry which is preliminary data.</text>
</comment>
<keyword evidence="2" id="KW-1185">Reference proteome</keyword>
<protein>
    <submittedName>
        <fullName evidence="1">Uncharacterized protein</fullName>
    </submittedName>
</protein>
<organism evidence="1 2">
    <name type="scientific">Devosia ureilytica</name>
    <dbReference type="NCBI Taxonomy" id="2952754"/>
    <lineage>
        <taxon>Bacteria</taxon>
        <taxon>Pseudomonadati</taxon>
        <taxon>Pseudomonadota</taxon>
        <taxon>Alphaproteobacteria</taxon>
        <taxon>Hyphomicrobiales</taxon>
        <taxon>Devosiaceae</taxon>
        <taxon>Devosia</taxon>
    </lineage>
</organism>
<proteinExistence type="predicted"/>
<dbReference type="EMBL" id="JAMWDU010000004">
    <property type="protein sequence ID" value="MCP8887783.1"/>
    <property type="molecule type" value="Genomic_DNA"/>
</dbReference>
<accession>A0A9Q4FT66</accession>
<dbReference type="AlphaFoldDB" id="A0A9Q4FT66"/>
<evidence type="ECO:0000313" key="1">
    <source>
        <dbReference type="EMBL" id="MCP8887783.1"/>
    </source>
</evidence>
<dbReference type="Proteomes" id="UP001060275">
    <property type="component" value="Unassembled WGS sequence"/>
</dbReference>
<evidence type="ECO:0000313" key="2">
    <source>
        <dbReference type="Proteomes" id="UP001060275"/>
    </source>
</evidence>
<dbReference type="RefSeq" id="WP_254674872.1">
    <property type="nucleotide sequence ID" value="NZ_JAMWDU010000004.1"/>
</dbReference>
<name>A0A9Q4FT66_9HYPH</name>
<sequence length="69" mass="7909">MARATIREAEKYTSGENQKIWKFFSSDLRPAAEYQKQIVANFHTAAHINTKTAQISILERKKATQWAAI</sequence>
<gene>
    <name evidence="1" type="ORF">NF348_11735</name>
</gene>
<reference evidence="1" key="1">
    <citation type="submission" date="2022-06" db="EMBL/GenBank/DDBJ databases">
        <title>Devosia sp. XJ19-45 genome assembly.</title>
        <authorList>
            <person name="Li B."/>
            <person name="Cai M."/>
            <person name="Nie G."/>
            <person name="Li W."/>
        </authorList>
    </citation>
    <scope>NUCLEOTIDE SEQUENCE</scope>
    <source>
        <strain evidence="1">XJ19-45</strain>
    </source>
</reference>